<reference evidence="1 2" key="1">
    <citation type="journal article" date="2019" name="Sci. Rep.">
        <title>Orb-weaving spider Araneus ventricosus genome elucidates the spidroin gene catalogue.</title>
        <authorList>
            <person name="Kono N."/>
            <person name="Nakamura H."/>
            <person name="Ohtoshi R."/>
            <person name="Moran D.A.P."/>
            <person name="Shinohara A."/>
            <person name="Yoshida Y."/>
            <person name="Fujiwara M."/>
            <person name="Mori M."/>
            <person name="Tomita M."/>
            <person name="Arakawa K."/>
        </authorList>
    </citation>
    <scope>NUCLEOTIDE SEQUENCE [LARGE SCALE GENOMIC DNA]</scope>
</reference>
<organism evidence="1 2">
    <name type="scientific">Araneus ventricosus</name>
    <name type="common">Orbweaver spider</name>
    <name type="synonym">Epeira ventricosa</name>
    <dbReference type="NCBI Taxonomy" id="182803"/>
    <lineage>
        <taxon>Eukaryota</taxon>
        <taxon>Metazoa</taxon>
        <taxon>Ecdysozoa</taxon>
        <taxon>Arthropoda</taxon>
        <taxon>Chelicerata</taxon>
        <taxon>Arachnida</taxon>
        <taxon>Araneae</taxon>
        <taxon>Araneomorphae</taxon>
        <taxon>Entelegynae</taxon>
        <taxon>Araneoidea</taxon>
        <taxon>Araneidae</taxon>
        <taxon>Araneus</taxon>
    </lineage>
</organism>
<dbReference type="AlphaFoldDB" id="A0A4Y2XAL3"/>
<keyword evidence="2" id="KW-1185">Reference proteome</keyword>
<proteinExistence type="predicted"/>
<evidence type="ECO:0000313" key="2">
    <source>
        <dbReference type="Proteomes" id="UP000499080"/>
    </source>
</evidence>
<accession>A0A4Y2XAL3</accession>
<dbReference type="EMBL" id="BGPR01073721">
    <property type="protein sequence ID" value="GBO46209.1"/>
    <property type="molecule type" value="Genomic_DNA"/>
</dbReference>
<protein>
    <submittedName>
        <fullName evidence="1">Uncharacterized protein</fullName>
    </submittedName>
</protein>
<dbReference type="Proteomes" id="UP000499080">
    <property type="component" value="Unassembled WGS sequence"/>
</dbReference>
<gene>
    <name evidence="1" type="ORF">AVEN_259120_1</name>
</gene>
<evidence type="ECO:0000313" key="1">
    <source>
        <dbReference type="EMBL" id="GBO46209.1"/>
    </source>
</evidence>
<sequence length="179" mass="20429">MGNEFTTEMTVDGIQLNDLYRQFSKYGQTTRRILMKGDLDNLSTNFTVRETETSRHLMLGYIYKVHNIHASPIHTDSENDHVRLISRDTEIMLPKCTKASTEYKIGLNDMNFSRGPEVSALTGISSRKNLTPLSIVPWIKFLHFPVFPACNSMSGTVMCVWKYFNTIVTLNGNLWCTPV</sequence>
<comment type="caution">
    <text evidence="1">The sequence shown here is derived from an EMBL/GenBank/DDBJ whole genome shotgun (WGS) entry which is preliminary data.</text>
</comment>
<name>A0A4Y2XAL3_ARAVE</name>